<organism evidence="17 18">
    <name type="scientific">Astyanax mexicanus</name>
    <name type="common">Blind cave fish</name>
    <name type="synonym">Astyanax fasciatus mexicanus</name>
    <dbReference type="NCBI Taxonomy" id="7994"/>
    <lineage>
        <taxon>Eukaryota</taxon>
        <taxon>Metazoa</taxon>
        <taxon>Chordata</taxon>
        <taxon>Craniata</taxon>
        <taxon>Vertebrata</taxon>
        <taxon>Euteleostomi</taxon>
        <taxon>Actinopterygii</taxon>
        <taxon>Neopterygii</taxon>
        <taxon>Teleostei</taxon>
        <taxon>Ostariophysi</taxon>
        <taxon>Characiformes</taxon>
        <taxon>Characoidei</taxon>
        <taxon>Acestrorhamphidae</taxon>
        <taxon>Acestrorhamphinae</taxon>
        <taxon>Astyanax</taxon>
    </lineage>
</organism>
<dbReference type="PANTHER" id="PTHR12349">
    <property type="entry name" value="ANKYRIN REPEAT AND LEM DOMAIN-CONTAINING PROTEIN 2"/>
    <property type="match status" value="1"/>
</dbReference>
<name>A0A8T2KWK4_ASTMX</name>
<keyword evidence="11 14" id="KW-0012">Acyltransferase</keyword>
<sequence length="703" mass="77521">MPSSSAERVRAGAYLPVSVAAGLLAGSSTLFFAFTCPWLAEHVSLAFPPCVAVTFLFVMANFTMATFMDAGVLPRANEDEDKDDDFRAPLYKNVEVRGIQVRMKWCASCHFYRPPRCSHCSVCDHCVEDFDHHCPWVNNCIGRRNYRFFFLFLLTLTVHMVAVFSGGLLYVLEHLEDLWALRAAVTLAVMSVTGLFFIPVVGLACFHLVLVARGRTTNEQVTGKFQGGVNPFTRGCCSNVEFVLCSPITPRYTGKPGKRPPVRVQPPFQKPESLKRSPGKVGDNGIQNKSPPSKQQSPRVLSVPEFKRPSTPPPLPPKPDPVLLKSHLAALEESLLHSQSVGPPGQNLSKMGQILESPSRVHYQVPREQMRKRENIHFPMTCRSQDQSSESSLDQIDKQTPISVHSLLQSSTLPLNSLTLNSRSLSLKHAHRRGDRAHVLGQRPEPLASRPSQSVLSGRSGSLSYDSLLSPAELAQRGAYPLSYRAPFLPMDMGGRGPVDPQRPAPRTCSPVFMAASRRSPQHREASPVHYDNLPKGLMGSIQELEEREKQQQQHQQLLLQPQLRPQMPTQDPLGVYDTPGRRSLPHESSSRGPTPPAYGSREFLMSSAAYGYSSRTQPACSSTSSLSRAPRTSTSPLGSNVALQGRSLSPSIYRSLERQAQRSPSTLPGPLPTSSYTTHKALAFSTTSEQQDSDPKYPVNES</sequence>
<evidence type="ECO:0000256" key="10">
    <source>
        <dbReference type="ARBA" id="ARBA00023288"/>
    </source>
</evidence>
<feature type="transmembrane region" description="Helical" evidence="14">
    <location>
        <begin position="46"/>
        <end position="67"/>
    </location>
</feature>
<evidence type="ECO:0000256" key="12">
    <source>
        <dbReference type="ARBA" id="ARBA00023463"/>
    </source>
</evidence>
<dbReference type="Proteomes" id="UP000752171">
    <property type="component" value="Unassembled WGS sequence"/>
</dbReference>
<dbReference type="GO" id="GO:0000139">
    <property type="term" value="C:Golgi membrane"/>
    <property type="evidence" value="ECO:0007669"/>
    <property type="project" value="UniProtKB-SubCell"/>
</dbReference>
<dbReference type="GO" id="GO:0019706">
    <property type="term" value="F:protein-cysteine S-palmitoyltransferase activity"/>
    <property type="evidence" value="ECO:0007669"/>
    <property type="project" value="UniProtKB-EC"/>
</dbReference>
<evidence type="ECO:0000256" key="13">
    <source>
        <dbReference type="ARBA" id="ARBA00047790"/>
    </source>
</evidence>
<gene>
    <name evidence="17" type="primary">ZDHHC8</name>
    <name evidence="17" type="ORF">AMEX_G23039</name>
</gene>
<evidence type="ECO:0000256" key="6">
    <source>
        <dbReference type="ARBA" id="ARBA00023034"/>
    </source>
</evidence>
<proteinExistence type="inferred from homology"/>
<reference evidence="17 18" key="1">
    <citation type="submission" date="2021-07" db="EMBL/GenBank/DDBJ databases">
        <authorList>
            <person name="Imarazene B."/>
            <person name="Zahm M."/>
            <person name="Klopp C."/>
            <person name="Cabau C."/>
            <person name="Beille S."/>
            <person name="Jouanno E."/>
            <person name="Castinel A."/>
            <person name="Lluch J."/>
            <person name="Gil L."/>
            <person name="Kuchtly C."/>
            <person name="Lopez Roques C."/>
            <person name="Donnadieu C."/>
            <person name="Parrinello H."/>
            <person name="Journot L."/>
            <person name="Du K."/>
            <person name="Schartl M."/>
            <person name="Retaux S."/>
            <person name="Guiguen Y."/>
        </authorList>
    </citation>
    <scope>NUCLEOTIDE SEQUENCE [LARGE SCALE GENOMIC DNA]</scope>
    <source>
        <strain evidence="17">Pach_M1</strain>
        <tissue evidence="17">Testis</tissue>
    </source>
</reference>
<feature type="region of interest" description="Disordered" evidence="15">
    <location>
        <begin position="615"/>
        <end position="703"/>
    </location>
</feature>
<feature type="compositionally biased region" description="Polar residues" evidence="15">
    <location>
        <begin position="285"/>
        <end position="299"/>
    </location>
</feature>
<evidence type="ECO:0000256" key="5">
    <source>
        <dbReference type="ARBA" id="ARBA00022989"/>
    </source>
</evidence>
<feature type="compositionally biased region" description="Low complexity" evidence="15">
    <location>
        <begin position="553"/>
        <end position="567"/>
    </location>
</feature>
<feature type="region of interest" description="Disordered" evidence="15">
    <location>
        <begin position="546"/>
        <end position="601"/>
    </location>
</feature>
<dbReference type="AlphaFoldDB" id="A0A8T2KWK4"/>
<keyword evidence="3 14" id="KW-0808">Transferase</keyword>
<protein>
    <recommendedName>
        <fullName evidence="14">Palmitoyltransferase</fullName>
        <ecNumber evidence="14">2.3.1.225</ecNumber>
    </recommendedName>
</protein>
<evidence type="ECO:0000313" key="18">
    <source>
        <dbReference type="Proteomes" id="UP000752171"/>
    </source>
</evidence>
<evidence type="ECO:0000256" key="2">
    <source>
        <dbReference type="ARBA" id="ARBA00004653"/>
    </source>
</evidence>
<comment type="subcellular location">
    <subcellularLocation>
        <location evidence="2">Golgi apparatus membrane</location>
        <topology evidence="2">Multi-pass membrane protein</topology>
    </subcellularLocation>
    <subcellularLocation>
        <location evidence="1">Mitochondrion membrane</location>
        <topology evidence="1">Multi-pass membrane protein</topology>
    </subcellularLocation>
</comment>
<keyword evidence="9" id="KW-0564">Palmitate</keyword>
<keyword evidence="5 14" id="KW-1133">Transmembrane helix</keyword>
<dbReference type="OrthoDB" id="4096362at2759"/>
<evidence type="ECO:0000256" key="14">
    <source>
        <dbReference type="RuleBase" id="RU079119"/>
    </source>
</evidence>
<feature type="region of interest" description="Disordered" evidence="15">
    <location>
        <begin position="427"/>
        <end position="462"/>
    </location>
</feature>
<feature type="region of interest" description="Disordered" evidence="15">
    <location>
        <begin position="254"/>
        <end position="322"/>
    </location>
</feature>
<feature type="transmembrane region" description="Helical" evidence="14">
    <location>
        <begin position="184"/>
        <end position="210"/>
    </location>
</feature>
<evidence type="ECO:0000256" key="4">
    <source>
        <dbReference type="ARBA" id="ARBA00022692"/>
    </source>
</evidence>
<feature type="transmembrane region" description="Helical" evidence="14">
    <location>
        <begin position="148"/>
        <end position="172"/>
    </location>
</feature>
<dbReference type="EC" id="2.3.1.225" evidence="14"/>
<comment type="catalytic activity">
    <reaction evidence="13">
        <text>L-cysteinyl-[protein] + hexadecanoyl-CoA = S-hexadecanoyl-L-cysteinyl-[protein] + CoA</text>
        <dbReference type="Rhea" id="RHEA:36683"/>
        <dbReference type="Rhea" id="RHEA-COMP:10131"/>
        <dbReference type="Rhea" id="RHEA-COMP:11032"/>
        <dbReference type="ChEBI" id="CHEBI:29950"/>
        <dbReference type="ChEBI" id="CHEBI:57287"/>
        <dbReference type="ChEBI" id="CHEBI:57379"/>
        <dbReference type="ChEBI" id="CHEBI:74151"/>
        <dbReference type="EC" id="2.3.1.225"/>
    </reaction>
    <physiologicalReaction direction="left-to-right" evidence="13">
        <dbReference type="Rhea" id="RHEA:36684"/>
    </physiologicalReaction>
</comment>
<evidence type="ECO:0000256" key="1">
    <source>
        <dbReference type="ARBA" id="ARBA00004225"/>
    </source>
</evidence>
<evidence type="ECO:0000256" key="7">
    <source>
        <dbReference type="ARBA" id="ARBA00023128"/>
    </source>
</evidence>
<comment type="similarity">
    <text evidence="12">Belongs to the DHHC palmitoyltransferase family. ERF2/ZDHHC9 subfamily.</text>
</comment>
<feature type="compositionally biased region" description="Polar residues" evidence="15">
    <location>
        <begin position="450"/>
        <end position="462"/>
    </location>
</feature>
<evidence type="ECO:0000256" key="15">
    <source>
        <dbReference type="SAM" id="MobiDB-lite"/>
    </source>
</evidence>
<evidence type="ECO:0000256" key="3">
    <source>
        <dbReference type="ARBA" id="ARBA00022679"/>
    </source>
</evidence>
<feature type="domain" description="Palmitoyltransferase DHHC" evidence="16">
    <location>
        <begin position="102"/>
        <end position="222"/>
    </location>
</feature>
<dbReference type="GO" id="GO:0031966">
    <property type="term" value="C:mitochondrial membrane"/>
    <property type="evidence" value="ECO:0007669"/>
    <property type="project" value="UniProtKB-SubCell"/>
</dbReference>
<evidence type="ECO:0000259" key="16">
    <source>
        <dbReference type="Pfam" id="PF01529"/>
    </source>
</evidence>
<keyword evidence="6" id="KW-0333">Golgi apparatus</keyword>
<keyword evidence="8 14" id="KW-0472">Membrane</keyword>
<feature type="compositionally biased region" description="Polar residues" evidence="15">
    <location>
        <begin position="615"/>
        <end position="653"/>
    </location>
</feature>
<comment type="domain">
    <text evidence="14">The DHHC domain is required for palmitoyltransferase activity.</text>
</comment>
<evidence type="ECO:0000313" key="17">
    <source>
        <dbReference type="EMBL" id="KAG9263047.1"/>
    </source>
</evidence>
<dbReference type="KEGG" id="amex:103030349"/>
<dbReference type="Pfam" id="PF01529">
    <property type="entry name" value="DHHC"/>
    <property type="match status" value="1"/>
</dbReference>
<feature type="compositionally biased region" description="Low complexity" evidence="15">
    <location>
        <begin position="664"/>
        <end position="679"/>
    </location>
</feature>
<comment type="caution">
    <text evidence="17">The sequence shown here is derived from an EMBL/GenBank/DDBJ whole genome shotgun (WGS) entry which is preliminary data.</text>
</comment>
<feature type="region of interest" description="Disordered" evidence="15">
    <location>
        <begin position="517"/>
        <end position="536"/>
    </location>
</feature>
<keyword evidence="7" id="KW-0496">Mitochondrion</keyword>
<evidence type="ECO:0000256" key="11">
    <source>
        <dbReference type="ARBA" id="ARBA00023315"/>
    </source>
</evidence>
<evidence type="ECO:0000256" key="8">
    <source>
        <dbReference type="ARBA" id="ARBA00023136"/>
    </source>
</evidence>
<dbReference type="PROSITE" id="PS50216">
    <property type="entry name" value="DHHC"/>
    <property type="match status" value="1"/>
</dbReference>
<keyword evidence="10" id="KW-0449">Lipoprotein</keyword>
<dbReference type="PANTHER" id="PTHR12349:SF1">
    <property type="entry name" value="PALMITOYLTRANSFERASE ZDHHC8"/>
    <property type="match status" value="1"/>
</dbReference>
<feature type="compositionally biased region" description="Pro residues" evidence="15">
    <location>
        <begin position="310"/>
        <end position="320"/>
    </location>
</feature>
<dbReference type="EMBL" id="JAICCE010000020">
    <property type="protein sequence ID" value="KAG9263047.1"/>
    <property type="molecule type" value="Genomic_DNA"/>
</dbReference>
<feature type="transmembrane region" description="Helical" evidence="14">
    <location>
        <begin position="12"/>
        <end position="40"/>
    </location>
</feature>
<evidence type="ECO:0000256" key="9">
    <source>
        <dbReference type="ARBA" id="ARBA00023139"/>
    </source>
</evidence>
<accession>A0A8T2KWK4</accession>
<keyword evidence="4 14" id="KW-0812">Transmembrane</keyword>
<dbReference type="InterPro" id="IPR001594">
    <property type="entry name" value="Palmitoyltrfase_DHHC"/>
</dbReference>